<reference evidence="2" key="1">
    <citation type="journal article" date="2024" name="Proc. Natl. Acad. Sci. U.S.A.">
        <title>Extraordinary preservation of gene collinearity over three hundred million years revealed in homosporous lycophytes.</title>
        <authorList>
            <person name="Li C."/>
            <person name="Wickell D."/>
            <person name="Kuo L.Y."/>
            <person name="Chen X."/>
            <person name="Nie B."/>
            <person name="Liao X."/>
            <person name="Peng D."/>
            <person name="Ji J."/>
            <person name="Jenkins J."/>
            <person name="Williams M."/>
            <person name="Shu S."/>
            <person name="Plott C."/>
            <person name="Barry K."/>
            <person name="Rajasekar S."/>
            <person name="Grimwood J."/>
            <person name="Han X."/>
            <person name="Sun S."/>
            <person name="Hou Z."/>
            <person name="He W."/>
            <person name="Dai G."/>
            <person name="Sun C."/>
            <person name="Schmutz J."/>
            <person name="Leebens-Mack J.H."/>
            <person name="Li F.W."/>
            <person name="Wang L."/>
        </authorList>
    </citation>
    <scope>NUCLEOTIDE SEQUENCE [LARGE SCALE GENOMIC DNA]</scope>
    <source>
        <strain evidence="2">cv. PW_Plant_1</strain>
    </source>
</reference>
<dbReference type="EMBL" id="CM055098">
    <property type="protein sequence ID" value="KAJ7549821.1"/>
    <property type="molecule type" value="Genomic_DNA"/>
</dbReference>
<gene>
    <name evidence="1" type="ORF">O6H91_07G070900</name>
</gene>
<organism evidence="1 2">
    <name type="scientific">Diphasiastrum complanatum</name>
    <name type="common">Issler's clubmoss</name>
    <name type="synonym">Lycopodium complanatum</name>
    <dbReference type="NCBI Taxonomy" id="34168"/>
    <lineage>
        <taxon>Eukaryota</taxon>
        <taxon>Viridiplantae</taxon>
        <taxon>Streptophyta</taxon>
        <taxon>Embryophyta</taxon>
        <taxon>Tracheophyta</taxon>
        <taxon>Lycopodiopsida</taxon>
        <taxon>Lycopodiales</taxon>
        <taxon>Lycopodiaceae</taxon>
        <taxon>Lycopodioideae</taxon>
        <taxon>Diphasiastrum</taxon>
    </lineage>
</organism>
<protein>
    <submittedName>
        <fullName evidence="1">Uncharacterized protein</fullName>
    </submittedName>
</protein>
<keyword evidence="2" id="KW-1185">Reference proteome</keyword>
<evidence type="ECO:0000313" key="1">
    <source>
        <dbReference type="EMBL" id="KAJ7549821.1"/>
    </source>
</evidence>
<evidence type="ECO:0000313" key="2">
    <source>
        <dbReference type="Proteomes" id="UP001162992"/>
    </source>
</evidence>
<sequence length="198" mass="20302">MAVKSGSVSGCIAFVAAFCLSLIRCSFAIEHVVGEAAGWTLPSFGHVNYTAWAANHTFRVGDSLLFNYRPDIHNVLLVTRSDYRACSSPNPVATFDNGKTTMSLTSVGSKYYMCGVAGHCGLGQKLAIMVLPAESGSPVPSPMSGGPTGSLLAPGISPSPSKGPAAAPSNSGTSIGCALFFNLMIGVVGAILNSSLQL</sequence>
<name>A0ACC2D6D2_DIPCM</name>
<dbReference type="Proteomes" id="UP001162992">
    <property type="component" value="Chromosome 7"/>
</dbReference>
<proteinExistence type="predicted"/>
<comment type="caution">
    <text evidence="1">The sequence shown here is derived from an EMBL/GenBank/DDBJ whole genome shotgun (WGS) entry which is preliminary data.</text>
</comment>
<accession>A0ACC2D6D2</accession>